<protein>
    <submittedName>
        <fullName evidence="1">Uncharacterized protein</fullName>
    </submittedName>
</protein>
<comment type="caution">
    <text evidence="1">The sequence shown here is derived from an EMBL/GenBank/DDBJ whole genome shotgun (WGS) entry which is preliminary data.</text>
</comment>
<evidence type="ECO:0000313" key="1">
    <source>
        <dbReference type="EMBL" id="PON50376.1"/>
    </source>
</evidence>
<keyword evidence="2" id="KW-1185">Reference proteome</keyword>
<evidence type="ECO:0000313" key="2">
    <source>
        <dbReference type="Proteomes" id="UP000237105"/>
    </source>
</evidence>
<dbReference type="Proteomes" id="UP000237105">
    <property type="component" value="Unassembled WGS sequence"/>
</dbReference>
<sequence length="63" mass="6896">MGRNGGVFRPSYGPCPQKRKGDMTRLLYLTSPVPTMWLFGNQGLGEDPAAPIYPTYHLLGACP</sequence>
<feature type="non-terminal residue" evidence="1">
    <location>
        <position position="63"/>
    </location>
</feature>
<accession>A0A2P5BNK4</accession>
<dbReference type="AlphaFoldDB" id="A0A2P5BNK4"/>
<proteinExistence type="predicted"/>
<gene>
    <name evidence="1" type="ORF">PanWU01x14_223480</name>
</gene>
<dbReference type="EMBL" id="JXTB01000246">
    <property type="protein sequence ID" value="PON50376.1"/>
    <property type="molecule type" value="Genomic_DNA"/>
</dbReference>
<reference evidence="2" key="1">
    <citation type="submission" date="2016-06" db="EMBL/GenBank/DDBJ databases">
        <title>Parallel loss of symbiosis genes in relatives of nitrogen-fixing non-legume Parasponia.</title>
        <authorList>
            <person name="Van Velzen R."/>
            <person name="Holmer R."/>
            <person name="Bu F."/>
            <person name="Rutten L."/>
            <person name="Van Zeijl A."/>
            <person name="Liu W."/>
            <person name="Santuari L."/>
            <person name="Cao Q."/>
            <person name="Sharma T."/>
            <person name="Shen D."/>
            <person name="Roswanjaya Y."/>
            <person name="Wardhani T."/>
            <person name="Kalhor M.S."/>
            <person name="Jansen J."/>
            <person name="Van den Hoogen J."/>
            <person name="Gungor B."/>
            <person name="Hartog M."/>
            <person name="Hontelez J."/>
            <person name="Verver J."/>
            <person name="Yang W.-C."/>
            <person name="Schijlen E."/>
            <person name="Repin R."/>
            <person name="Schilthuizen M."/>
            <person name="Schranz E."/>
            <person name="Heidstra R."/>
            <person name="Miyata K."/>
            <person name="Fedorova E."/>
            <person name="Kohlen W."/>
            <person name="Bisseling T."/>
            <person name="Smit S."/>
            <person name="Geurts R."/>
        </authorList>
    </citation>
    <scope>NUCLEOTIDE SEQUENCE [LARGE SCALE GENOMIC DNA]</scope>
    <source>
        <strain evidence="2">cv. WU1-14</strain>
    </source>
</reference>
<name>A0A2P5BNK4_PARAD</name>
<organism evidence="1 2">
    <name type="scientific">Parasponia andersonii</name>
    <name type="common">Sponia andersonii</name>
    <dbReference type="NCBI Taxonomy" id="3476"/>
    <lineage>
        <taxon>Eukaryota</taxon>
        <taxon>Viridiplantae</taxon>
        <taxon>Streptophyta</taxon>
        <taxon>Embryophyta</taxon>
        <taxon>Tracheophyta</taxon>
        <taxon>Spermatophyta</taxon>
        <taxon>Magnoliopsida</taxon>
        <taxon>eudicotyledons</taxon>
        <taxon>Gunneridae</taxon>
        <taxon>Pentapetalae</taxon>
        <taxon>rosids</taxon>
        <taxon>fabids</taxon>
        <taxon>Rosales</taxon>
        <taxon>Cannabaceae</taxon>
        <taxon>Parasponia</taxon>
    </lineage>
</organism>